<keyword evidence="1" id="KW-1133">Transmembrane helix</keyword>
<evidence type="ECO:0000313" key="2">
    <source>
        <dbReference type="EMBL" id="WUN82431.1"/>
    </source>
</evidence>
<protein>
    <submittedName>
        <fullName evidence="2">Uncharacterized protein</fullName>
    </submittedName>
</protein>
<sequence length="41" mass="4585">MIRVAFGDLPVWAKAVVFGLIGSVGVWTAISWLRGRRSRVR</sequence>
<accession>A0ABZ1QIK9</accession>
<feature type="transmembrane region" description="Helical" evidence="1">
    <location>
        <begin position="12"/>
        <end position="33"/>
    </location>
</feature>
<evidence type="ECO:0000313" key="3">
    <source>
        <dbReference type="Proteomes" id="UP001432312"/>
    </source>
</evidence>
<dbReference type="EMBL" id="CP108036">
    <property type="protein sequence ID" value="WUN82431.1"/>
    <property type="molecule type" value="Genomic_DNA"/>
</dbReference>
<reference evidence="2" key="1">
    <citation type="submission" date="2022-10" db="EMBL/GenBank/DDBJ databases">
        <title>The complete genomes of actinobacterial strains from the NBC collection.</title>
        <authorList>
            <person name="Joergensen T.S."/>
            <person name="Alvarez Arevalo M."/>
            <person name="Sterndorff E.B."/>
            <person name="Faurdal D."/>
            <person name="Vuksanovic O."/>
            <person name="Mourched A.-S."/>
            <person name="Charusanti P."/>
            <person name="Shaw S."/>
            <person name="Blin K."/>
            <person name="Weber T."/>
        </authorList>
    </citation>
    <scope>NUCLEOTIDE SEQUENCE</scope>
    <source>
        <strain evidence="2">NBC_00303</strain>
    </source>
</reference>
<evidence type="ECO:0000256" key="1">
    <source>
        <dbReference type="SAM" id="Phobius"/>
    </source>
</evidence>
<dbReference type="Proteomes" id="UP001432312">
    <property type="component" value="Chromosome"/>
</dbReference>
<keyword evidence="3" id="KW-1185">Reference proteome</keyword>
<keyword evidence="1" id="KW-0472">Membrane</keyword>
<name>A0ABZ1QIK9_9ACTN</name>
<keyword evidence="1" id="KW-0812">Transmembrane</keyword>
<organism evidence="2 3">
    <name type="scientific">Streptomyces erythrochromogenes</name>
    <dbReference type="NCBI Taxonomy" id="285574"/>
    <lineage>
        <taxon>Bacteria</taxon>
        <taxon>Bacillati</taxon>
        <taxon>Actinomycetota</taxon>
        <taxon>Actinomycetes</taxon>
        <taxon>Kitasatosporales</taxon>
        <taxon>Streptomycetaceae</taxon>
        <taxon>Streptomyces</taxon>
    </lineage>
</organism>
<dbReference type="GeneID" id="95500433"/>
<proteinExistence type="predicted"/>
<gene>
    <name evidence="2" type="ORF">OHA91_30335</name>
</gene>
<dbReference type="RefSeq" id="WP_266503038.1">
    <property type="nucleotide sequence ID" value="NZ_CP108036.1"/>
</dbReference>